<proteinExistence type="predicted"/>
<keyword evidence="3" id="KW-1185">Reference proteome</keyword>
<evidence type="ECO:0000313" key="3">
    <source>
        <dbReference type="Proteomes" id="UP000030645"/>
    </source>
</evidence>
<sequence length="215" mass="23872">MPRQSLSEKKTTTSFARLVTSCEQPPPSTIVKAVEEGDSTGDGSVAHFHATISSMQSHSSRRSFATRNNLLFVRELDNNAAKKRQLGCREPWSRGDLRHDAKETIELPHSSSFTSHPNQGDHLDRHNVTGLRRSLLALIGGRDPLHLPLIQIKMIISIIIILQVSVVLINWREGSSSFTPHPNQGDHLDRHNVTGLCQSVLALIGERDPLHLPLI</sequence>
<feature type="transmembrane region" description="Helical" evidence="1">
    <location>
        <begin position="152"/>
        <end position="171"/>
    </location>
</feature>
<accession>W9SUP2</accession>
<dbReference type="Proteomes" id="UP000030645">
    <property type="component" value="Unassembled WGS sequence"/>
</dbReference>
<gene>
    <name evidence="2" type="ORF">L484_022233</name>
</gene>
<keyword evidence="1" id="KW-0472">Membrane</keyword>
<protein>
    <submittedName>
        <fullName evidence="2">Uncharacterized protein</fullName>
    </submittedName>
</protein>
<dbReference type="AlphaFoldDB" id="W9SUP2"/>
<reference evidence="3" key="1">
    <citation type="submission" date="2013-01" db="EMBL/GenBank/DDBJ databases">
        <title>Draft Genome Sequence of a Mulberry Tree, Morus notabilis C.K. Schneid.</title>
        <authorList>
            <person name="He N."/>
            <person name="Zhao S."/>
        </authorList>
    </citation>
    <scope>NUCLEOTIDE SEQUENCE</scope>
</reference>
<organism evidence="2 3">
    <name type="scientific">Morus notabilis</name>
    <dbReference type="NCBI Taxonomy" id="981085"/>
    <lineage>
        <taxon>Eukaryota</taxon>
        <taxon>Viridiplantae</taxon>
        <taxon>Streptophyta</taxon>
        <taxon>Embryophyta</taxon>
        <taxon>Tracheophyta</taxon>
        <taxon>Spermatophyta</taxon>
        <taxon>Magnoliopsida</taxon>
        <taxon>eudicotyledons</taxon>
        <taxon>Gunneridae</taxon>
        <taxon>Pentapetalae</taxon>
        <taxon>rosids</taxon>
        <taxon>fabids</taxon>
        <taxon>Rosales</taxon>
        <taxon>Moraceae</taxon>
        <taxon>Moreae</taxon>
        <taxon>Morus</taxon>
    </lineage>
</organism>
<evidence type="ECO:0000313" key="2">
    <source>
        <dbReference type="EMBL" id="EXC28002.1"/>
    </source>
</evidence>
<keyword evidence="1" id="KW-0812">Transmembrane</keyword>
<dbReference type="EMBL" id="KE346160">
    <property type="protein sequence ID" value="EXC28002.1"/>
    <property type="molecule type" value="Genomic_DNA"/>
</dbReference>
<keyword evidence="1" id="KW-1133">Transmembrane helix</keyword>
<name>W9SUP2_9ROSA</name>
<evidence type="ECO:0000256" key="1">
    <source>
        <dbReference type="SAM" id="Phobius"/>
    </source>
</evidence>